<dbReference type="SUPFAM" id="SSF50249">
    <property type="entry name" value="Nucleic acid-binding proteins"/>
    <property type="match status" value="1"/>
</dbReference>
<dbReference type="EMBL" id="JQIF01000078">
    <property type="protein sequence ID" value="KGJ52143.1"/>
    <property type="molecule type" value="Genomic_DNA"/>
</dbReference>
<evidence type="ECO:0000259" key="1">
    <source>
        <dbReference type="PROSITE" id="PS51857"/>
    </source>
</evidence>
<dbReference type="PROSITE" id="PS51857">
    <property type="entry name" value="CSD_2"/>
    <property type="match status" value="1"/>
</dbReference>
<reference evidence="2 4" key="1">
    <citation type="submission" date="2014-08" db="EMBL/GenBank/DDBJ databases">
        <title>Clostridium innocuum, an unnegligible vancomycin-resistant pathogen causing extra-intestinal infections.</title>
        <authorList>
            <person name="Feng Y."/>
            <person name="Chiu C.-H."/>
        </authorList>
    </citation>
    <scope>NUCLEOTIDE SEQUENCE [LARGE SCALE GENOMIC DNA]</scope>
    <source>
        <strain evidence="2 4">AN88</strain>
    </source>
</reference>
<dbReference type="Proteomes" id="UP000503330">
    <property type="component" value="Chromosome"/>
</dbReference>
<evidence type="ECO:0000313" key="3">
    <source>
        <dbReference type="EMBL" id="QJA02072.1"/>
    </source>
</evidence>
<dbReference type="GeneID" id="61925146"/>
<dbReference type="InterPro" id="IPR011129">
    <property type="entry name" value="CSD"/>
</dbReference>
<organism evidence="2 4">
    <name type="scientific">Clostridium innocuum</name>
    <dbReference type="NCBI Taxonomy" id="1522"/>
    <lineage>
        <taxon>Bacteria</taxon>
        <taxon>Bacillati</taxon>
        <taxon>Bacillota</taxon>
        <taxon>Clostridia</taxon>
        <taxon>Eubacteriales</taxon>
        <taxon>Clostridiaceae</taxon>
        <taxon>Clostridium</taxon>
    </lineage>
</organism>
<evidence type="ECO:0000313" key="5">
    <source>
        <dbReference type="Proteomes" id="UP000503330"/>
    </source>
</evidence>
<gene>
    <name evidence="2" type="ORF">CIAN88_15890</name>
    <name evidence="3" type="ORF">G4D54_06375</name>
</gene>
<accession>A0A099I5H8</accession>
<dbReference type="GO" id="GO:0003676">
    <property type="term" value="F:nucleic acid binding"/>
    <property type="evidence" value="ECO:0007669"/>
    <property type="project" value="InterPro"/>
</dbReference>
<dbReference type="AlphaFoldDB" id="A0A099I5H8"/>
<evidence type="ECO:0000313" key="4">
    <source>
        <dbReference type="Proteomes" id="UP000030008"/>
    </source>
</evidence>
<dbReference type="Gene3D" id="2.40.50.140">
    <property type="entry name" value="Nucleic acid-binding proteins"/>
    <property type="match status" value="1"/>
</dbReference>
<dbReference type="Pfam" id="PF00313">
    <property type="entry name" value="CSD"/>
    <property type="match status" value="1"/>
</dbReference>
<dbReference type="RefSeq" id="WP_002611473.1">
    <property type="nucleotide sequence ID" value="NZ_BAAACC010000022.1"/>
</dbReference>
<protein>
    <submittedName>
        <fullName evidence="3">Cold shock domain-containing protein</fullName>
    </submittedName>
    <submittedName>
        <fullName evidence="2">Cold-shock protein</fullName>
    </submittedName>
</protein>
<dbReference type="Proteomes" id="UP000030008">
    <property type="component" value="Unassembled WGS sequence"/>
</dbReference>
<dbReference type="EMBL" id="CP048838">
    <property type="protein sequence ID" value="QJA02072.1"/>
    <property type="molecule type" value="Genomic_DNA"/>
</dbReference>
<dbReference type="PRINTS" id="PR00050">
    <property type="entry name" value="COLDSHOCK"/>
</dbReference>
<reference evidence="3 5" key="2">
    <citation type="submission" date="2020-02" db="EMBL/GenBank/DDBJ databases">
        <authorList>
            <person name="Kociolek L.K."/>
            <person name="Ozer E.A."/>
        </authorList>
    </citation>
    <scope>NUCLEOTIDE SEQUENCE [LARGE SCALE GENOMIC DNA]</scope>
    <source>
        <strain evidence="3 5">ATCC 14501</strain>
    </source>
</reference>
<sequence>MPHEDEDRCVHGTCVWFSDERGYGFLLSDGGVSSMVHYTNIKEPGFKRLYRGQRVVYEELDTEKGKSAHRVKYEKDFTYIADHRDDLAA</sequence>
<dbReference type="InterPro" id="IPR012340">
    <property type="entry name" value="NA-bd_OB-fold"/>
</dbReference>
<evidence type="ECO:0000313" key="2">
    <source>
        <dbReference type="EMBL" id="KGJ52143.1"/>
    </source>
</evidence>
<dbReference type="SMART" id="SM00357">
    <property type="entry name" value="CSP"/>
    <property type="match status" value="1"/>
</dbReference>
<name>A0A099I5H8_CLOIN</name>
<proteinExistence type="predicted"/>
<dbReference type="InterPro" id="IPR002059">
    <property type="entry name" value="CSP_DNA-bd"/>
</dbReference>
<feature type="domain" description="CSD" evidence="1">
    <location>
        <begin position="9"/>
        <end position="73"/>
    </location>
</feature>